<dbReference type="EMBL" id="JAVDUM010000017">
    <property type="protein sequence ID" value="MDR6868761.1"/>
    <property type="molecule type" value="Genomic_DNA"/>
</dbReference>
<feature type="transmembrane region" description="Helical" evidence="1">
    <location>
        <begin position="12"/>
        <end position="28"/>
    </location>
</feature>
<keyword evidence="1" id="KW-1133">Transmembrane helix</keyword>
<reference evidence="2 3" key="1">
    <citation type="submission" date="2023-07" db="EMBL/GenBank/DDBJ databases">
        <title>Sorghum-associated microbial communities from plants grown in Nebraska, USA.</title>
        <authorList>
            <person name="Schachtman D."/>
        </authorList>
    </citation>
    <scope>NUCLEOTIDE SEQUENCE [LARGE SCALE GENOMIC DNA]</scope>
    <source>
        <strain evidence="2 3">2980</strain>
    </source>
</reference>
<evidence type="ECO:0000313" key="2">
    <source>
        <dbReference type="EMBL" id="MDR6868761.1"/>
    </source>
</evidence>
<sequence>MNPDTLSPEVGLPLAALLWAALALPYFARWNRARRSLRKETCANPLTSIWFYT</sequence>
<comment type="caution">
    <text evidence="2">The sequence shown here is derived from an EMBL/GenBank/DDBJ whole genome shotgun (WGS) entry which is preliminary data.</text>
</comment>
<protein>
    <submittedName>
        <fullName evidence="2">Uncharacterized protein</fullName>
    </submittedName>
</protein>
<proteinExistence type="predicted"/>
<name>A0ABU1SGP8_9MICO</name>
<dbReference type="Proteomes" id="UP001259347">
    <property type="component" value="Unassembled WGS sequence"/>
</dbReference>
<keyword evidence="1" id="KW-0472">Membrane</keyword>
<keyword evidence="1" id="KW-0812">Transmembrane</keyword>
<organism evidence="2 3">
    <name type="scientific">Microbacterium resistens</name>
    <dbReference type="NCBI Taxonomy" id="156977"/>
    <lineage>
        <taxon>Bacteria</taxon>
        <taxon>Bacillati</taxon>
        <taxon>Actinomycetota</taxon>
        <taxon>Actinomycetes</taxon>
        <taxon>Micrococcales</taxon>
        <taxon>Microbacteriaceae</taxon>
        <taxon>Microbacterium</taxon>
    </lineage>
</organism>
<keyword evidence="3" id="KW-1185">Reference proteome</keyword>
<accession>A0ABU1SGP8</accession>
<evidence type="ECO:0000313" key="3">
    <source>
        <dbReference type="Proteomes" id="UP001259347"/>
    </source>
</evidence>
<evidence type="ECO:0000256" key="1">
    <source>
        <dbReference type="SAM" id="Phobius"/>
    </source>
</evidence>
<gene>
    <name evidence="2" type="ORF">J2Y69_003385</name>
</gene>